<dbReference type="Proteomes" id="UP001152795">
    <property type="component" value="Unassembled WGS sequence"/>
</dbReference>
<keyword evidence="2" id="KW-1185">Reference proteome</keyword>
<protein>
    <submittedName>
        <fullName evidence="1">Uncharacterized protein</fullName>
    </submittedName>
</protein>
<dbReference type="EMBL" id="CACRXK020006503">
    <property type="protein sequence ID" value="CAB4009586.1"/>
    <property type="molecule type" value="Genomic_DNA"/>
</dbReference>
<sequence>SPDKKWWDKIIQYNGANRSGEMPGYFGWLTEFVEDKSLVKTHLFTSGLLSVPLEIKSPFEGTEDTAALVAGMLDFTLYKEDVPVVQPFQGWSLMLPEHSPFRSKTAA</sequence>
<reference evidence="1" key="1">
    <citation type="submission" date="2020-04" db="EMBL/GenBank/DDBJ databases">
        <authorList>
            <person name="Alioto T."/>
            <person name="Alioto T."/>
            <person name="Gomez Garrido J."/>
        </authorList>
    </citation>
    <scope>NUCLEOTIDE SEQUENCE</scope>
    <source>
        <strain evidence="1">A484AB</strain>
    </source>
</reference>
<dbReference type="AlphaFoldDB" id="A0A6S7HVZ9"/>
<accession>A0A6S7HVZ9</accession>
<dbReference type="OrthoDB" id="9987685at2759"/>
<comment type="caution">
    <text evidence="1">The sequence shown here is derived from an EMBL/GenBank/DDBJ whole genome shotgun (WGS) entry which is preliminary data.</text>
</comment>
<evidence type="ECO:0000313" key="2">
    <source>
        <dbReference type="Proteomes" id="UP001152795"/>
    </source>
</evidence>
<organism evidence="1 2">
    <name type="scientific">Paramuricea clavata</name>
    <name type="common">Red gorgonian</name>
    <name type="synonym">Violescent sea-whip</name>
    <dbReference type="NCBI Taxonomy" id="317549"/>
    <lineage>
        <taxon>Eukaryota</taxon>
        <taxon>Metazoa</taxon>
        <taxon>Cnidaria</taxon>
        <taxon>Anthozoa</taxon>
        <taxon>Octocorallia</taxon>
        <taxon>Malacalcyonacea</taxon>
        <taxon>Plexauridae</taxon>
        <taxon>Paramuricea</taxon>
    </lineage>
</organism>
<name>A0A6S7HVZ9_PARCT</name>
<feature type="non-terminal residue" evidence="1">
    <location>
        <position position="1"/>
    </location>
</feature>
<gene>
    <name evidence="1" type="ORF">PACLA_8A009244</name>
</gene>
<proteinExistence type="predicted"/>
<evidence type="ECO:0000313" key="1">
    <source>
        <dbReference type="EMBL" id="CAB4009586.1"/>
    </source>
</evidence>